<dbReference type="PANTHER" id="PTHR10762:SF1">
    <property type="entry name" value="2-(3-AMINO-3-CARBOXYPROPYL)HISTIDINE SYNTHASE SUBUNIT 1"/>
    <property type="match status" value="1"/>
</dbReference>
<feature type="non-terminal residue" evidence="5">
    <location>
        <position position="156"/>
    </location>
</feature>
<dbReference type="GO" id="GO:0017183">
    <property type="term" value="P:protein histidyl modification to diphthamide"/>
    <property type="evidence" value="ECO:0007669"/>
    <property type="project" value="InterPro"/>
</dbReference>
<evidence type="ECO:0000313" key="5">
    <source>
        <dbReference type="EMBL" id="EQD40753.1"/>
    </source>
</evidence>
<dbReference type="InterPro" id="IPR042263">
    <property type="entry name" value="DPH1/DPH2_1"/>
</dbReference>
<gene>
    <name evidence="5" type="ORF">B1A_16332</name>
</gene>
<keyword evidence="3" id="KW-0949">S-adenosyl-L-methionine</keyword>
<evidence type="ECO:0000256" key="2">
    <source>
        <dbReference type="ARBA" id="ARBA00022679"/>
    </source>
</evidence>
<dbReference type="GO" id="GO:0090560">
    <property type="term" value="F:2-(3-amino-3-carboxypropyl)histidine synthase activity"/>
    <property type="evidence" value="ECO:0007669"/>
    <property type="project" value="UniProtKB-EC"/>
</dbReference>
<evidence type="ECO:0000256" key="1">
    <source>
        <dbReference type="ARBA" id="ARBA00012221"/>
    </source>
</evidence>
<dbReference type="InterPro" id="IPR016435">
    <property type="entry name" value="DPH1/DPH2"/>
</dbReference>
<dbReference type="Pfam" id="PF01866">
    <property type="entry name" value="Diphthamide_syn"/>
    <property type="match status" value="1"/>
</dbReference>
<comment type="caution">
    <text evidence="5">The sequence shown here is derived from an EMBL/GenBank/DDBJ whole genome shotgun (WGS) entry which is preliminary data.</text>
</comment>
<dbReference type="NCBIfam" id="TIGR00322">
    <property type="entry name" value="diphth2_R"/>
    <property type="match status" value="1"/>
</dbReference>
<dbReference type="EMBL" id="AUZX01012003">
    <property type="protein sequence ID" value="EQD40753.1"/>
    <property type="molecule type" value="Genomic_DNA"/>
</dbReference>
<organism evidence="5">
    <name type="scientific">mine drainage metagenome</name>
    <dbReference type="NCBI Taxonomy" id="410659"/>
    <lineage>
        <taxon>unclassified sequences</taxon>
        <taxon>metagenomes</taxon>
        <taxon>ecological metagenomes</taxon>
    </lineage>
</organism>
<dbReference type="PANTHER" id="PTHR10762">
    <property type="entry name" value="DIPHTHAMIDE BIOSYNTHESIS PROTEIN"/>
    <property type="match status" value="1"/>
</dbReference>
<reference evidence="5" key="2">
    <citation type="journal article" date="2014" name="ISME J.">
        <title>Microbial stratification in low pH oxic and suboxic macroscopic growths along an acid mine drainage.</title>
        <authorList>
            <person name="Mendez-Garcia C."/>
            <person name="Mesa V."/>
            <person name="Sprenger R.R."/>
            <person name="Richter M."/>
            <person name="Diez M.S."/>
            <person name="Solano J."/>
            <person name="Bargiela R."/>
            <person name="Golyshina O.V."/>
            <person name="Manteca A."/>
            <person name="Ramos J.L."/>
            <person name="Gallego J.R."/>
            <person name="Llorente I."/>
            <person name="Martins Dos Santos V.A."/>
            <person name="Jensen O.N."/>
            <person name="Pelaez A.I."/>
            <person name="Sanchez J."/>
            <person name="Ferrer M."/>
        </authorList>
    </citation>
    <scope>NUCLEOTIDE SEQUENCE</scope>
</reference>
<keyword evidence="2" id="KW-0808">Transferase</keyword>
<evidence type="ECO:0000256" key="4">
    <source>
        <dbReference type="ARBA" id="ARBA00048403"/>
    </source>
</evidence>
<dbReference type="Gene3D" id="3.40.50.11850">
    <property type="entry name" value="Diphthamide synthesis DPH1/DPH2 domain 2"/>
    <property type="match status" value="1"/>
</dbReference>
<dbReference type="InterPro" id="IPR042264">
    <property type="entry name" value="DPH1/DPH2_2"/>
</dbReference>
<sequence length="156" mass="17550">MKILLQFPEGLKEKALAYAKEEEAKGNEVFISASPTFGACDLALEEAKMINVDKLVHFGHAEFHKVDFNVEYREFEVDADLGILDDSVDTLKDYKRVGLVTTIQHIHQLQYVKEFYEKHGKEVIVGKPYGFAKKPGQILGCDIGSAARIDKEVDAF</sequence>
<dbReference type="Gene3D" id="3.40.50.11840">
    <property type="entry name" value="Diphthamide synthesis DPH1/DPH2 domain 1"/>
    <property type="match status" value="1"/>
</dbReference>
<evidence type="ECO:0000256" key="3">
    <source>
        <dbReference type="ARBA" id="ARBA00022691"/>
    </source>
</evidence>
<protein>
    <recommendedName>
        <fullName evidence="1">2-(3-amino-3-carboxypropyl)histidine synthase</fullName>
        <ecNumber evidence="1">2.5.1.108</ecNumber>
    </recommendedName>
</protein>
<dbReference type="EC" id="2.5.1.108" evidence="1"/>
<accession>T0Z6W0</accession>
<name>T0Z6W0_9ZZZZ</name>
<comment type="catalytic activity">
    <reaction evidence="4">
        <text>L-histidyl-[translation elongation factor 2] + S-adenosyl-L-methionine = 2-[(3S)-amino-3-carboxypropyl]-L-histidyl-[translation elongation factor 2] + S-methyl-5'-thioadenosine + H(+)</text>
        <dbReference type="Rhea" id="RHEA:36783"/>
        <dbReference type="Rhea" id="RHEA-COMP:9748"/>
        <dbReference type="Rhea" id="RHEA-COMP:9749"/>
        <dbReference type="ChEBI" id="CHEBI:15378"/>
        <dbReference type="ChEBI" id="CHEBI:17509"/>
        <dbReference type="ChEBI" id="CHEBI:29979"/>
        <dbReference type="ChEBI" id="CHEBI:59789"/>
        <dbReference type="ChEBI" id="CHEBI:73995"/>
        <dbReference type="EC" id="2.5.1.108"/>
    </reaction>
</comment>
<dbReference type="AlphaFoldDB" id="T0Z6W0"/>
<reference evidence="5" key="1">
    <citation type="submission" date="2013-08" db="EMBL/GenBank/DDBJ databases">
        <authorList>
            <person name="Mendez C."/>
            <person name="Richter M."/>
            <person name="Ferrer M."/>
            <person name="Sanchez J."/>
        </authorList>
    </citation>
    <scope>NUCLEOTIDE SEQUENCE</scope>
</reference>
<proteinExistence type="predicted"/>